<feature type="transmembrane region" description="Helical" evidence="2">
    <location>
        <begin position="182"/>
        <end position="203"/>
    </location>
</feature>
<organism evidence="3 4">
    <name type="scientific">Dioscorea cayennensis subsp. rotundata</name>
    <name type="common">White Guinea yam</name>
    <name type="synonym">Dioscorea rotundata</name>
    <dbReference type="NCBI Taxonomy" id="55577"/>
    <lineage>
        <taxon>Eukaryota</taxon>
        <taxon>Viridiplantae</taxon>
        <taxon>Streptophyta</taxon>
        <taxon>Embryophyta</taxon>
        <taxon>Tracheophyta</taxon>
        <taxon>Spermatophyta</taxon>
        <taxon>Magnoliopsida</taxon>
        <taxon>Liliopsida</taxon>
        <taxon>Dioscoreales</taxon>
        <taxon>Dioscoreaceae</taxon>
        <taxon>Dioscorea</taxon>
    </lineage>
</organism>
<dbReference type="RefSeq" id="XP_039119490.1">
    <property type="nucleotide sequence ID" value="XM_039263556.1"/>
</dbReference>
<feature type="coiled-coil region" evidence="1">
    <location>
        <begin position="70"/>
        <end position="131"/>
    </location>
</feature>
<dbReference type="PANTHER" id="PTHR36383:SF1">
    <property type="entry name" value="PROTEIN, PUTATIVE-RELATED"/>
    <property type="match status" value="1"/>
</dbReference>
<dbReference type="Proteomes" id="UP001515500">
    <property type="component" value="Unplaced"/>
</dbReference>
<name>A0AB40AWI5_DIOCR</name>
<keyword evidence="2" id="KW-0472">Membrane</keyword>
<protein>
    <submittedName>
        <fullName evidence="4">Uncharacterized protein LOC120255781</fullName>
    </submittedName>
</protein>
<gene>
    <name evidence="4" type="primary">LOC120255781</name>
</gene>
<dbReference type="GeneID" id="120255781"/>
<keyword evidence="2" id="KW-1133">Transmembrane helix</keyword>
<proteinExistence type="predicted"/>
<keyword evidence="3" id="KW-1185">Reference proteome</keyword>
<evidence type="ECO:0000313" key="4">
    <source>
        <dbReference type="RefSeq" id="XP_039119490.1"/>
    </source>
</evidence>
<evidence type="ECO:0000313" key="3">
    <source>
        <dbReference type="Proteomes" id="UP001515500"/>
    </source>
</evidence>
<dbReference type="AlphaFoldDB" id="A0AB40AWI5"/>
<dbReference type="PANTHER" id="PTHR36383">
    <property type="entry name" value="OS09G0529350 PROTEIN"/>
    <property type="match status" value="1"/>
</dbReference>
<evidence type="ECO:0000256" key="1">
    <source>
        <dbReference type="SAM" id="Coils"/>
    </source>
</evidence>
<keyword evidence="1" id="KW-0175">Coiled coil</keyword>
<reference evidence="4" key="1">
    <citation type="submission" date="2025-08" db="UniProtKB">
        <authorList>
            <consortium name="RefSeq"/>
        </authorList>
    </citation>
    <scope>IDENTIFICATION</scope>
</reference>
<sequence>MMMMMRPMPITSLQTLVPPKPSLAIRAPSPRLQLLQARCTAEPSRAEEQVSAMVDELLQRDENRPLLNDLDKASQRVDLARAALADIERQEAQFLRAKNQIKQLETRKSQIAEAQKEILEARALAEEAQRSLLFDTYDGNTNEDTKTADRWESIKAASISSLVGTITGLPISLYHSTDFPQFALHLTTIFVSCALFGVTYRYTIRRDLDNIQLKTGTSAAFGFVRGLAALEVRGKPLESNIGSLVSLSIDGAVYVSESVFVFLFSAIALDFCFKSRLLSPFPMKK</sequence>
<keyword evidence="2" id="KW-0812">Transmembrane</keyword>
<accession>A0AB40AWI5</accession>
<evidence type="ECO:0000256" key="2">
    <source>
        <dbReference type="SAM" id="Phobius"/>
    </source>
</evidence>